<dbReference type="Pfam" id="PF13500">
    <property type="entry name" value="AAA_26"/>
    <property type="match status" value="1"/>
</dbReference>
<dbReference type="GO" id="GO:0004141">
    <property type="term" value="F:dethiobiotin synthase activity"/>
    <property type="evidence" value="ECO:0007669"/>
    <property type="project" value="UniProtKB-UniRule"/>
</dbReference>
<dbReference type="InterPro" id="IPR004472">
    <property type="entry name" value="DTB_synth_BioD"/>
</dbReference>
<keyword evidence="5 8" id="KW-0093">Biotin biosynthesis</keyword>
<evidence type="ECO:0000256" key="1">
    <source>
        <dbReference type="ARBA" id="ARBA00022490"/>
    </source>
</evidence>
<comment type="similarity">
    <text evidence="8">Belongs to the dethiobiotin synthetase family.</text>
</comment>
<evidence type="ECO:0000256" key="3">
    <source>
        <dbReference type="ARBA" id="ARBA00022723"/>
    </source>
</evidence>
<dbReference type="PIRSF" id="PIRSF006755">
    <property type="entry name" value="DTB_synth"/>
    <property type="match status" value="1"/>
</dbReference>
<feature type="binding site" evidence="8">
    <location>
        <position position="57"/>
    </location>
    <ligand>
        <name>ATP</name>
        <dbReference type="ChEBI" id="CHEBI:30616"/>
    </ligand>
</feature>
<evidence type="ECO:0000256" key="8">
    <source>
        <dbReference type="HAMAP-Rule" id="MF_00336"/>
    </source>
</evidence>
<gene>
    <name evidence="8 9" type="primary">bioD</name>
    <name evidence="9" type="ORF">D3871_18695</name>
</gene>
<keyword evidence="10" id="KW-1185">Reference proteome</keyword>
<evidence type="ECO:0000256" key="5">
    <source>
        <dbReference type="ARBA" id="ARBA00022756"/>
    </source>
</evidence>
<evidence type="ECO:0000256" key="6">
    <source>
        <dbReference type="ARBA" id="ARBA00022840"/>
    </source>
</evidence>
<dbReference type="RefSeq" id="WP_119770591.1">
    <property type="nucleotide sequence ID" value="NZ_QYUO01000002.1"/>
</dbReference>
<reference evidence="10" key="1">
    <citation type="submission" date="2018-09" db="EMBL/GenBank/DDBJ databases">
        <authorList>
            <person name="Zhu H."/>
        </authorList>
    </citation>
    <scope>NUCLEOTIDE SEQUENCE [LARGE SCALE GENOMIC DNA]</scope>
    <source>
        <strain evidence="10">K1R23-30</strain>
    </source>
</reference>
<dbReference type="PANTHER" id="PTHR43210:SF5">
    <property type="entry name" value="DETHIOBIOTIN SYNTHETASE"/>
    <property type="match status" value="1"/>
</dbReference>
<feature type="binding site" evidence="8">
    <location>
        <position position="19"/>
    </location>
    <ligand>
        <name>Mg(2+)</name>
        <dbReference type="ChEBI" id="CHEBI:18420"/>
    </ligand>
</feature>
<keyword evidence="3 8" id="KW-0479">Metal-binding</keyword>
<keyword evidence="6 8" id="KW-0067">ATP-binding</keyword>
<dbReference type="InterPro" id="IPR027417">
    <property type="entry name" value="P-loop_NTPase"/>
</dbReference>
<sequence>MSANIAYFITGTDTGIGKTLTASALLHALVQTGVRVAGMKPVAAGAELRDGVLHNEDIDALEGAANVVLPLSLTTPYLLREPAAPHIAAALEGVRLEPGHILDSYRQVAAAADAVVVEGVGGFCVPLTEQFDTADLAQRLALPVVMVVGLRLGCLSHALLTAEAIAARGLQLAGWVANVVDVEMCYQADNIDTLRTRLPAPLLGVIPRLPAVSPPALPSAAAAYLDFSNLPNWPGAGTAVTLSSEVSEAKEV</sequence>
<proteinExistence type="inferred from homology"/>
<keyword evidence="1 8" id="KW-0963">Cytoplasm</keyword>
<dbReference type="Proteomes" id="UP000265955">
    <property type="component" value="Unassembled WGS sequence"/>
</dbReference>
<feature type="binding site" evidence="8">
    <location>
        <position position="57"/>
    </location>
    <ligand>
        <name>Mg(2+)</name>
        <dbReference type="ChEBI" id="CHEBI:18420"/>
    </ligand>
</feature>
<accession>A0A3A3FPQ6</accession>
<keyword evidence="4 8" id="KW-0547">Nucleotide-binding</keyword>
<dbReference type="Gene3D" id="3.40.50.300">
    <property type="entry name" value="P-loop containing nucleotide triphosphate hydrolases"/>
    <property type="match status" value="1"/>
</dbReference>
<dbReference type="PANTHER" id="PTHR43210">
    <property type="entry name" value="DETHIOBIOTIN SYNTHETASE"/>
    <property type="match status" value="1"/>
</dbReference>
<comment type="function">
    <text evidence="8">Catalyzes a mechanistically unusual reaction, the ATP-dependent insertion of CO2 between the N7 and N8 nitrogen atoms of 7,8-diaminopelargonic acid (DAPA, also called 7,8-diammoniononanoate) to form a ureido ring.</text>
</comment>
<dbReference type="NCBIfam" id="TIGR00347">
    <property type="entry name" value="bioD"/>
    <property type="match status" value="1"/>
</dbReference>
<evidence type="ECO:0000313" key="9">
    <source>
        <dbReference type="EMBL" id="RJF95442.1"/>
    </source>
</evidence>
<dbReference type="SUPFAM" id="SSF52540">
    <property type="entry name" value="P-loop containing nucleoside triphosphate hydrolases"/>
    <property type="match status" value="1"/>
</dbReference>
<name>A0A3A3FPQ6_9BURK</name>
<dbReference type="UniPathway" id="UPA00078">
    <property type="reaction ID" value="UER00161"/>
</dbReference>
<protein>
    <recommendedName>
        <fullName evidence="8">ATP-dependent dethiobiotin synthetase BioD</fullName>
        <ecNumber evidence="8">6.3.3.3</ecNumber>
    </recommendedName>
    <alternativeName>
        <fullName evidence="8">DTB synthetase</fullName>
        <shortName evidence="8">DTBS</shortName>
    </alternativeName>
    <alternativeName>
        <fullName evidence="8">Dethiobiotin synthase</fullName>
    </alternativeName>
</protein>
<comment type="subunit">
    <text evidence="8">Homodimer.</text>
</comment>
<dbReference type="HAMAP" id="MF_00336">
    <property type="entry name" value="BioD"/>
    <property type="match status" value="1"/>
</dbReference>
<feature type="binding site" evidence="8">
    <location>
        <begin position="207"/>
        <end position="209"/>
    </location>
    <ligand>
        <name>ATP</name>
        <dbReference type="ChEBI" id="CHEBI:30616"/>
    </ligand>
</feature>
<dbReference type="FunFam" id="3.40.50.300:FF:000292">
    <property type="entry name" value="ATP-dependent dethiobiotin synthetase BioD"/>
    <property type="match status" value="1"/>
</dbReference>
<dbReference type="GO" id="GO:0009102">
    <property type="term" value="P:biotin biosynthetic process"/>
    <property type="evidence" value="ECO:0007669"/>
    <property type="project" value="UniProtKB-UniRule"/>
</dbReference>
<evidence type="ECO:0000256" key="2">
    <source>
        <dbReference type="ARBA" id="ARBA00022598"/>
    </source>
</evidence>
<dbReference type="EC" id="6.3.3.3" evidence="8"/>
<evidence type="ECO:0000256" key="7">
    <source>
        <dbReference type="ARBA" id="ARBA00022842"/>
    </source>
</evidence>
<organism evidence="9 10">
    <name type="scientific">Noviherbaspirillum saxi</name>
    <dbReference type="NCBI Taxonomy" id="2320863"/>
    <lineage>
        <taxon>Bacteria</taxon>
        <taxon>Pseudomonadati</taxon>
        <taxon>Pseudomonadota</taxon>
        <taxon>Betaproteobacteria</taxon>
        <taxon>Burkholderiales</taxon>
        <taxon>Oxalobacteraceae</taxon>
        <taxon>Noviherbaspirillum</taxon>
    </lineage>
</organism>
<dbReference type="GO" id="GO:0005524">
    <property type="term" value="F:ATP binding"/>
    <property type="evidence" value="ECO:0007669"/>
    <property type="project" value="UniProtKB-UniRule"/>
</dbReference>
<feature type="binding site" evidence="8">
    <location>
        <begin position="118"/>
        <end position="121"/>
    </location>
    <ligand>
        <name>ATP</name>
        <dbReference type="ChEBI" id="CHEBI:30616"/>
    </ligand>
</feature>
<feature type="active site" evidence="8">
    <location>
        <position position="40"/>
    </location>
</feature>
<comment type="caution">
    <text evidence="8">Lacks conserved residue(s) required for the propagation of feature annotation.</text>
</comment>
<comment type="catalytic activity">
    <reaction evidence="8">
        <text>(7R,8S)-7,8-diammoniononanoate + CO2 + ATP = (4R,5S)-dethiobiotin + ADP + phosphate + 3 H(+)</text>
        <dbReference type="Rhea" id="RHEA:15805"/>
        <dbReference type="ChEBI" id="CHEBI:15378"/>
        <dbReference type="ChEBI" id="CHEBI:16526"/>
        <dbReference type="ChEBI" id="CHEBI:30616"/>
        <dbReference type="ChEBI" id="CHEBI:43474"/>
        <dbReference type="ChEBI" id="CHEBI:149469"/>
        <dbReference type="ChEBI" id="CHEBI:149473"/>
        <dbReference type="ChEBI" id="CHEBI:456216"/>
        <dbReference type="EC" id="6.3.3.3"/>
    </reaction>
</comment>
<keyword evidence="7 8" id="KW-0460">Magnesium</keyword>
<dbReference type="OrthoDB" id="9802097at2"/>
<feature type="binding site" evidence="8">
    <location>
        <begin position="15"/>
        <end position="20"/>
    </location>
    <ligand>
        <name>ATP</name>
        <dbReference type="ChEBI" id="CHEBI:30616"/>
    </ligand>
</feature>
<dbReference type="EMBL" id="QYUO01000002">
    <property type="protein sequence ID" value="RJF95442.1"/>
    <property type="molecule type" value="Genomic_DNA"/>
</dbReference>
<comment type="subcellular location">
    <subcellularLocation>
        <location evidence="8">Cytoplasm</location>
    </subcellularLocation>
</comment>
<evidence type="ECO:0000256" key="4">
    <source>
        <dbReference type="ARBA" id="ARBA00022741"/>
    </source>
</evidence>
<comment type="cofactor">
    <cofactor evidence="8">
        <name>Mg(2+)</name>
        <dbReference type="ChEBI" id="CHEBI:18420"/>
    </cofactor>
</comment>
<evidence type="ECO:0000313" key="10">
    <source>
        <dbReference type="Proteomes" id="UP000265955"/>
    </source>
</evidence>
<keyword evidence="2 8" id="KW-0436">Ligase</keyword>
<dbReference type="GO" id="GO:0005829">
    <property type="term" value="C:cytosol"/>
    <property type="evidence" value="ECO:0007669"/>
    <property type="project" value="TreeGrafter"/>
</dbReference>
<dbReference type="CDD" id="cd03109">
    <property type="entry name" value="DTBS"/>
    <property type="match status" value="1"/>
</dbReference>
<comment type="caution">
    <text evidence="9">The sequence shown here is derived from an EMBL/GenBank/DDBJ whole genome shotgun (WGS) entry which is preliminary data.</text>
</comment>
<comment type="pathway">
    <text evidence="8">Cofactor biosynthesis; biotin biosynthesis; biotin from 7,8-diaminononanoate: step 1/2.</text>
</comment>
<dbReference type="GO" id="GO:0000287">
    <property type="term" value="F:magnesium ion binding"/>
    <property type="evidence" value="ECO:0007669"/>
    <property type="project" value="UniProtKB-UniRule"/>
</dbReference>
<feature type="binding site" evidence="8">
    <location>
        <position position="118"/>
    </location>
    <ligand>
        <name>Mg(2+)</name>
        <dbReference type="ChEBI" id="CHEBI:18420"/>
    </ligand>
</feature>
<dbReference type="AlphaFoldDB" id="A0A3A3FPQ6"/>
<dbReference type="GO" id="GO:0042803">
    <property type="term" value="F:protein homodimerization activity"/>
    <property type="evidence" value="ECO:0007669"/>
    <property type="project" value="UniProtKB-ARBA"/>
</dbReference>